<feature type="compositionally biased region" description="Low complexity" evidence="1">
    <location>
        <begin position="351"/>
        <end position="376"/>
    </location>
</feature>
<name>A0A9W6XCT1_9STRA</name>
<evidence type="ECO:0000256" key="1">
    <source>
        <dbReference type="SAM" id="MobiDB-lite"/>
    </source>
</evidence>
<dbReference type="EMBL" id="BSXT01000902">
    <property type="protein sequence ID" value="GMF35926.1"/>
    <property type="molecule type" value="Genomic_DNA"/>
</dbReference>
<evidence type="ECO:0000313" key="2">
    <source>
        <dbReference type="EMBL" id="GMF35926.1"/>
    </source>
</evidence>
<proteinExistence type="predicted"/>
<gene>
    <name evidence="2" type="ORF">Pfra01_000964800</name>
</gene>
<feature type="region of interest" description="Disordered" evidence="1">
    <location>
        <begin position="1"/>
        <end position="23"/>
    </location>
</feature>
<organism evidence="2 3">
    <name type="scientific">Phytophthora fragariaefolia</name>
    <dbReference type="NCBI Taxonomy" id="1490495"/>
    <lineage>
        <taxon>Eukaryota</taxon>
        <taxon>Sar</taxon>
        <taxon>Stramenopiles</taxon>
        <taxon>Oomycota</taxon>
        <taxon>Peronosporomycetes</taxon>
        <taxon>Peronosporales</taxon>
        <taxon>Peronosporaceae</taxon>
        <taxon>Phytophthora</taxon>
    </lineage>
</organism>
<dbReference type="Proteomes" id="UP001165121">
    <property type="component" value="Unassembled WGS sequence"/>
</dbReference>
<comment type="caution">
    <text evidence="2">The sequence shown here is derived from an EMBL/GenBank/DDBJ whole genome shotgun (WGS) entry which is preliminary data.</text>
</comment>
<accession>A0A9W6XCT1</accession>
<feature type="region of interest" description="Disordered" evidence="1">
    <location>
        <begin position="135"/>
        <end position="171"/>
    </location>
</feature>
<keyword evidence="3" id="KW-1185">Reference proteome</keyword>
<protein>
    <submittedName>
        <fullName evidence="2">Unnamed protein product</fullName>
    </submittedName>
</protein>
<sequence>METSRDFPEETRRNSEEGILQTSNNVEDGFQSAQEQLAELQLLARADLHSAPAYSPPSSVEITTLSLAMDVTDEICLDESESQRRPKVGKGGLSSFTAILAASRKMATSSLDDVGQSGAPLEQTRELLTVQILDQCPPSPKSAGKSLPTLNEKMEDEEVDDDDEEAPETASVVTIAPATSVLTDTGSSLSLCADEVPARKDQEPEELDSYDAGFEEMLEHLSRGKIDFLALTAEDLTLRKLKRVHAALSRARSSTPSMPYVRTLVSIDMLRLLFQRLGQRSVREAITRGMRQANQREDAAAALDQIAVLTSTNIAAVVLSARQELAQLSIDSNAQLARRTTAPAGRQALHSPPRSRASSSPCSSVSSSRCSTPRSPAADRRSILAKEGVHVLMQEKLVSFDHRGQATALPAFRVRGASASAADSAAKRRQRGLQYANEHVMHRTVNL</sequence>
<feature type="region of interest" description="Disordered" evidence="1">
    <location>
        <begin position="339"/>
        <end position="379"/>
    </location>
</feature>
<dbReference type="OrthoDB" id="127677at2759"/>
<feature type="compositionally biased region" description="Basic and acidic residues" evidence="1">
    <location>
        <begin position="1"/>
        <end position="16"/>
    </location>
</feature>
<reference evidence="2" key="1">
    <citation type="submission" date="2023-04" db="EMBL/GenBank/DDBJ databases">
        <title>Phytophthora fragariaefolia NBRC 109709.</title>
        <authorList>
            <person name="Ichikawa N."/>
            <person name="Sato H."/>
            <person name="Tonouchi N."/>
        </authorList>
    </citation>
    <scope>NUCLEOTIDE SEQUENCE</scope>
    <source>
        <strain evidence="2">NBRC 109709</strain>
    </source>
</reference>
<evidence type="ECO:0000313" key="3">
    <source>
        <dbReference type="Proteomes" id="UP001165121"/>
    </source>
</evidence>
<dbReference type="AlphaFoldDB" id="A0A9W6XCT1"/>
<feature type="compositionally biased region" description="Acidic residues" evidence="1">
    <location>
        <begin position="154"/>
        <end position="167"/>
    </location>
</feature>